<comment type="caution">
    <text evidence="1">The sequence shown here is derived from an EMBL/GenBank/DDBJ whole genome shotgun (WGS) entry which is preliminary data.</text>
</comment>
<feature type="non-terminal residue" evidence="1">
    <location>
        <position position="1"/>
    </location>
</feature>
<evidence type="ECO:0000313" key="2">
    <source>
        <dbReference type="Proteomes" id="UP000681967"/>
    </source>
</evidence>
<accession>A0A8S3FCN3</accession>
<gene>
    <name evidence="1" type="ORF">BYL167_LOCUS66294</name>
</gene>
<organism evidence="1 2">
    <name type="scientific">Rotaria magnacalcarata</name>
    <dbReference type="NCBI Taxonomy" id="392030"/>
    <lineage>
        <taxon>Eukaryota</taxon>
        <taxon>Metazoa</taxon>
        <taxon>Spiralia</taxon>
        <taxon>Gnathifera</taxon>
        <taxon>Rotifera</taxon>
        <taxon>Eurotatoria</taxon>
        <taxon>Bdelloidea</taxon>
        <taxon>Philodinida</taxon>
        <taxon>Philodinidae</taxon>
        <taxon>Rotaria</taxon>
    </lineage>
</organism>
<dbReference type="Proteomes" id="UP000681967">
    <property type="component" value="Unassembled WGS sequence"/>
</dbReference>
<protein>
    <submittedName>
        <fullName evidence="1">Uncharacterized protein</fullName>
    </submittedName>
</protein>
<reference evidence="1" key="1">
    <citation type="submission" date="2021-02" db="EMBL/GenBank/DDBJ databases">
        <authorList>
            <person name="Nowell W R."/>
        </authorList>
    </citation>
    <scope>NUCLEOTIDE SEQUENCE</scope>
</reference>
<proteinExistence type="predicted"/>
<name>A0A8S3FCN3_9BILA</name>
<dbReference type="AlphaFoldDB" id="A0A8S3FCN3"/>
<evidence type="ECO:0000313" key="1">
    <source>
        <dbReference type="EMBL" id="CAF5115379.1"/>
    </source>
</evidence>
<sequence length="173" mass="19543">MNTQIIFEKSDILFYEDYACGHRVVCIKDFNHYLSVLIRDGNILPWIPCPAETCLVPCHIKNIIEDGSLTYSELLSFLTTYMLKKLSRNENFITCIQCGKGGFLQMGPPKKQKVQCPICNEKQVIEKGADGDLDADFKKMIKSGELRECPTCRHLTLKEKGVCNVIECAKCGV</sequence>
<dbReference type="EMBL" id="CAJOBH010242903">
    <property type="protein sequence ID" value="CAF5115379.1"/>
    <property type="molecule type" value="Genomic_DNA"/>
</dbReference>